<dbReference type="Proteomes" id="UP000652761">
    <property type="component" value="Unassembled WGS sequence"/>
</dbReference>
<comment type="caution">
    <text evidence="2">The sequence shown here is derived from an EMBL/GenBank/DDBJ whole genome shotgun (WGS) entry which is preliminary data.</text>
</comment>
<dbReference type="EMBL" id="NMUH01010465">
    <property type="protein sequence ID" value="MQM20991.1"/>
    <property type="molecule type" value="Genomic_DNA"/>
</dbReference>
<proteinExistence type="predicted"/>
<keyword evidence="1" id="KW-0812">Transmembrane</keyword>
<evidence type="ECO:0000313" key="2">
    <source>
        <dbReference type="EMBL" id="MQM20991.1"/>
    </source>
</evidence>
<feature type="transmembrane region" description="Helical" evidence="1">
    <location>
        <begin position="37"/>
        <end position="58"/>
    </location>
</feature>
<dbReference type="AlphaFoldDB" id="A0A843XPC2"/>
<reference evidence="2" key="1">
    <citation type="submission" date="2017-07" db="EMBL/GenBank/DDBJ databases">
        <title>Taro Niue Genome Assembly and Annotation.</title>
        <authorList>
            <person name="Atibalentja N."/>
            <person name="Keating K."/>
            <person name="Fields C.J."/>
        </authorList>
    </citation>
    <scope>NUCLEOTIDE SEQUENCE</scope>
    <source>
        <strain evidence="2">Niue_2</strain>
        <tissue evidence="2">Leaf</tissue>
    </source>
</reference>
<keyword evidence="3" id="KW-1185">Reference proteome</keyword>
<protein>
    <submittedName>
        <fullName evidence="2">Uncharacterized protein</fullName>
    </submittedName>
</protein>
<gene>
    <name evidence="2" type="ORF">Taro_054021</name>
</gene>
<evidence type="ECO:0000313" key="3">
    <source>
        <dbReference type="Proteomes" id="UP000652761"/>
    </source>
</evidence>
<keyword evidence="1" id="KW-1133">Transmembrane helix</keyword>
<sequence length="126" mass="14084">RPAAIACPSPEVRCQPSSPTSCISPLRRASRHHRQFTLLRGTPLSLLPWLLPLVHILLRDTTLSLLPRLHPSEVHTPLRGTALSLLLRLLPSKDHTPIKGTSLLRSPFRLLLLLENMVAIMEMTTI</sequence>
<keyword evidence="1" id="KW-0472">Membrane</keyword>
<name>A0A843XPC2_COLES</name>
<evidence type="ECO:0000256" key="1">
    <source>
        <dbReference type="SAM" id="Phobius"/>
    </source>
</evidence>
<accession>A0A843XPC2</accession>
<feature type="non-terminal residue" evidence="2">
    <location>
        <position position="126"/>
    </location>
</feature>
<organism evidence="2 3">
    <name type="scientific">Colocasia esculenta</name>
    <name type="common">Wild taro</name>
    <name type="synonym">Arum esculentum</name>
    <dbReference type="NCBI Taxonomy" id="4460"/>
    <lineage>
        <taxon>Eukaryota</taxon>
        <taxon>Viridiplantae</taxon>
        <taxon>Streptophyta</taxon>
        <taxon>Embryophyta</taxon>
        <taxon>Tracheophyta</taxon>
        <taxon>Spermatophyta</taxon>
        <taxon>Magnoliopsida</taxon>
        <taxon>Liliopsida</taxon>
        <taxon>Araceae</taxon>
        <taxon>Aroideae</taxon>
        <taxon>Colocasieae</taxon>
        <taxon>Colocasia</taxon>
    </lineage>
</organism>